<dbReference type="AlphaFoldDB" id="A0A6G9AID7"/>
<accession>A0A6G9AID7</accession>
<dbReference type="NCBIfam" id="TIGR04131">
    <property type="entry name" value="Bac_Flav_CTERM"/>
    <property type="match status" value="1"/>
</dbReference>
<dbReference type="Gene3D" id="2.60.40.10">
    <property type="entry name" value="Immunoglobulins"/>
    <property type="match status" value="1"/>
</dbReference>
<evidence type="ECO:0000313" key="2">
    <source>
        <dbReference type="Proteomes" id="UP000501802"/>
    </source>
</evidence>
<organism evidence="1 2">
    <name type="scientific">Spirosoma aureum</name>
    <dbReference type="NCBI Taxonomy" id="2692134"/>
    <lineage>
        <taxon>Bacteria</taxon>
        <taxon>Pseudomonadati</taxon>
        <taxon>Bacteroidota</taxon>
        <taxon>Cytophagia</taxon>
        <taxon>Cytophagales</taxon>
        <taxon>Cytophagaceae</taxon>
        <taxon>Spirosoma</taxon>
    </lineage>
</organism>
<keyword evidence="2" id="KW-1185">Reference proteome</keyword>
<sequence>MRILRMWPIEIGVKARWLSAFWTGLFLVIGLVAQAQDPNNNYCVDRKGTAEGGFTLEKDRICLGETVRITAVQPNVVNAGYNYEYSGKGIPLTPTNLVTYSGYTKPGSYTIIQVGSAGSGSIACKVVTVLAVDPVKFTVKLCSGRKAVIVPDQATLGQYDKYEVYWGDGVREQKTRAEMAAQPTHTYTGAGSSYTVTVQGLYNAPVACQPPVESALIRPVSTPSAPIINELTVKSDNSISLKYQSDATIPVQLLQKDASGIFTASGQTGTGSGTFTVQTDAKQVQCFQLQYQDACDNSVGIKSEQVCSLVLEAKAGNKQNDLSWQAYAGSTSASNTFRAYRIYKGSGQAGTVPNRTTTAYTDNNKIECGVQYCYSLEATVGQTIIKSAQACVTGTNTEKPGNFGDILVTVQNNHPFLIAALPTTNTSTSYTMTISRASSPSGPFQVVGTTSKNTFTDESADASAGSYCYQLTYQNNCGQVSAPSETVCSVFLSSQSPTGLDWTTGSPFSPGNVASYSLEVVDSVNNISKTIILGGNTHYEPDPNDPNLQSQQYRVVAQSADGVISYSNFFTLRRDPKIFAPDAFTPNGDGVNDTFLIRGTFFDKFRLTIFSRWGEVIFTTTDRNQGWDGTINGQPANAGQYMYRVEVIDFTDQKTVRNGALLLVR</sequence>
<proteinExistence type="predicted"/>
<dbReference type="Proteomes" id="UP000501802">
    <property type="component" value="Chromosome"/>
</dbReference>
<reference evidence="1 2" key="1">
    <citation type="submission" date="2020-03" db="EMBL/GenBank/DDBJ databases">
        <authorList>
            <person name="Kim M.K."/>
        </authorList>
    </citation>
    <scope>NUCLEOTIDE SEQUENCE [LARGE SCALE GENOMIC DNA]</scope>
    <source>
        <strain evidence="1 2">BT328</strain>
    </source>
</reference>
<dbReference type="RefSeq" id="WP_167205930.1">
    <property type="nucleotide sequence ID" value="NZ_CP050063.1"/>
</dbReference>
<name>A0A6G9AID7_9BACT</name>
<dbReference type="SUPFAM" id="SSF49299">
    <property type="entry name" value="PKD domain"/>
    <property type="match status" value="1"/>
</dbReference>
<protein>
    <submittedName>
        <fullName evidence="1">Gliding motility-associated C-terminal domain-containing protein</fullName>
    </submittedName>
</protein>
<evidence type="ECO:0000313" key="1">
    <source>
        <dbReference type="EMBL" id="QIP12104.1"/>
    </source>
</evidence>
<dbReference type="InterPro" id="IPR026341">
    <property type="entry name" value="T9SS_type_B"/>
</dbReference>
<dbReference type="EMBL" id="CP050063">
    <property type="protein sequence ID" value="QIP12104.1"/>
    <property type="molecule type" value="Genomic_DNA"/>
</dbReference>
<dbReference type="Pfam" id="PF13585">
    <property type="entry name" value="CHU_C"/>
    <property type="match status" value="1"/>
</dbReference>
<gene>
    <name evidence="1" type="ORF">G8759_05390</name>
</gene>
<dbReference type="InterPro" id="IPR013783">
    <property type="entry name" value="Ig-like_fold"/>
</dbReference>
<dbReference type="InterPro" id="IPR035986">
    <property type="entry name" value="PKD_dom_sf"/>
</dbReference>
<dbReference type="KEGG" id="spib:G8759_05390"/>